<feature type="transmembrane region" description="Helical" evidence="1">
    <location>
        <begin position="80"/>
        <end position="101"/>
    </location>
</feature>
<dbReference type="Pfam" id="PF13231">
    <property type="entry name" value="PMT_2"/>
    <property type="match status" value="1"/>
</dbReference>
<dbReference type="RefSeq" id="WP_067405725.1">
    <property type="nucleotide sequence ID" value="NZ_LZEY01000059.1"/>
</dbReference>
<feature type="transmembrane region" description="Helical" evidence="1">
    <location>
        <begin position="303"/>
        <end position="322"/>
    </location>
</feature>
<keyword evidence="1" id="KW-0472">Membrane</keyword>
<evidence type="ECO:0000313" key="4">
    <source>
        <dbReference type="Proteomes" id="UP000092377"/>
    </source>
</evidence>
<feature type="domain" description="Glycosyltransferase RgtA/B/C/D-like" evidence="2">
    <location>
        <begin position="91"/>
        <end position="216"/>
    </location>
</feature>
<feature type="transmembrane region" description="Helical" evidence="1">
    <location>
        <begin position="272"/>
        <end position="291"/>
    </location>
</feature>
<evidence type="ECO:0000259" key="2">
    <source>
        <dbReference type="Pfam" id="PF13231"/>
    </source>
</evidence>
<sequence>MHFSQQTSRRPLWFWIAGYTVLWIMVSWYLDPTVPYDAVEAINWGKNGEWGSPKNPWLVGMLMYPVITFPDLIPADFYWYFIHFTGIGSGMAGVWHLTYRITQRLDYAWLALLSLNLSGIINFDLIPYNDNYILVAFWPWVLFFFVRAVYDNPVWWIGFALCSGLATMGKYSTLALVGMVFLFSLFVPKVRESYRSPWFYAAIALWFALVVPNLVWLINNDFAAFKWVDSQIETGFTLKTTGSLVMVFYPLIIIAGIIKLKGGGFGWSKNQAVRLINILILAPLIFIWIWFTFHKGGRITEWLQPFVLLSIPALICSVTRAPTRPLKNIMNALMVFAAVILAGYAVVMSLDIKGAGQKNIGLKTFTAEAENWWEKETGHPLKYTGGEYLHEWITFYGKHQPETIQPWINEYGHIYRATNIYNLHVTRDDIRRDGALLVGKVGQLCADESFIDALEDWPDLIITQRREVIYQPQAGAKERVVCLAIVPPGQ</sequence>
<proteinExistence type="predicted"/>
<feature type="transmembrane region" description="Helical" evidence="1">
    <location>
        <begin position="132"/>
        <end position="150"/>
    </location>
</feature>
<name>A0A1B8H229_9GAMM</name>
<feature type="transmembrane region" description="Helical" evidence="1">
    <location>
        <begin position="198"/>
        <end position="218"/>
    </location>
</feature>
<feature type="transmembrane region" description="Helical" evidence="1">
    <location>
        <begin position="156"/>
        <end position="186"/>
    </location>
</feature>
<keyword evidence="1" id="KW-0812">Transmembrane</keyword>
<dbReference type="AlphaFoldDB" id="A0A1B8H229"/>
<accession>A0A1B8H229</accession>
<comment type="caution">
    <text evidence="3">The sequence shown here is derived from an EMBL/GenBank/DDBJ whole genome shotgun (WGS) entry which is preliminary data.</text>
</comment>
<keyword evidence="3" id="KW-0808">Transferase</keyword>
<organism evidence="3 4">
    <name type="scientific">Morganella psychrotolerans</name>
    <dbReference type="NCBI Taxonomy" id="368603"/>
    <lineage>
        <taxon>Bacteria</taxon>
        <taxon>Pseudomonadati</taxon>
        <taxon>Pseudomonadota</taxon>
        <taxon>Gammaproteobacteria</taxon>
        <taxon>Enterobacterales</taxon>
        <taxon>Morganellaceae</taxon>
        <taxon>Morganella</taxon>
    </lineage>
</organism>
<dbReference type="GO" id="GO:0016740">
    <property type="term" value="F:transferase activity"/>
    <property type="evidence" value="ECO:0007669"/>
    <property type="project" value="UniProtKB-KW"/>
</dbReference>
<keyword evidence="4" id="KW-1185">Reference proteome</keyword>
<feature type="transmembrane region" description="Helical" evidence="1">
    <location>
        <begin position="329"/>
        <end position="350"/>
    </location>
</feature>
<protein>
    <submittedName>
        <fullName evidence="3">Glycosyltransferase</fullName>
    </submittedName>
</protein>
<reference evidence="4" key="1">
    <citation type="submission" date="2016-06" db="EMBL/GenBank/DDBJ databases">
        <authorList>
            <person name="Butler K."/>
        </authorList>
    </citation>
    <scope>NUCLEOTIDE SEQUENCE [LARGE SCALE GENOMIC DNA]</scope>
    <source>
        <strain evidence="4">GCSL-Mp20</strain>
    </source>
</reference>
<feature type="transmembrane region" description="Helical" evidence="1">
    <location>
        <begin position="238"/>
        <end position="260"/>
    </location>
</feature>
<evidence type="ECO:0000256" key="1">
    <source>
        <dbReference type="SAM" id="Phobius"/>
    </source>
</evidence>
<evidence type="ECO:0000313" key="3">
    <source>
        <dbReference type="EMBL" id="OBU03129.1"/>
    </source>
</evidence>
<gene>
    <name evidence="3" type="ORF">AYY18_10710</name>
</gene>
<dbReference type="InterPro" id="IPR038731">
    <property type="entry name" value="RgtA/B/C-like"/>
</dbReference>
<dbReference type="Proteomes" id="UP000092377">
    <property type="component" value="Unassembled WGS sequence"/>
</dbReference>
<dbReference type="OrthoDB" id="5837519at2"/>
<dbReference type="EMBL" id="LZEY01000059">
    <property type="protein sequence ID" value="OBU03129.1"/>
    <property type="molecule type" value="Genomic_DNA"/>
</dbReference>
<feature type="transmembrane region" description="Helical" evidence="1">
    <location>
        <begin position="12"/>
        <end position="30"/>
    </location>
</feature>
<keyword evidence="1" id="KW-1133">Transmembrane helix</keyword>